<feature type="compositionally biased region" description="Basic and acidic residues" evidence="1">
    <location>
        <begin position="36"/>
        <end position="58"/>
    </location>
</feature>
<keyword evidence="3" id="KW-1185">Reference proteome</keyword>
<dbReference type="Proteomes" id="UP000015105">
    <property type="component" value="Chromosome 2D"/>
</dbReference>
<reference evidence="2" key="5">
    <citation type="journal article" date="2021" name="G3 (Bethesda)">
        <title>Aegilops tauschii genome assembly Aet v5.0 features greater sequence contiguity and improved annotation.</title>
        <authorList>
            <person name="Wang L."/>
            <person name="Zhu T."/>
            <person name="Rodriguez J.C."/>
            <person name="Deal K.R."/>
            <person name="Dubcovsky J."/>
            <person name="McGuire P.E."/>
            <person name="Lux T."/>
            <person name="Spannagl M."/>
            <person name="Mayer K.F.X."/>
            <person name="Baldrich P."/>
            <person name="Meyers B.C."/>
            <person name="Huo N."/>
            <person name="Gu Y.Q."/>
            <person name="Zhou H."/>
            <person name="Devos K.M."/>
            <person name="Bennetzen J.L."/>
            <person name="Unver T."/>
            <person name="Budak H."/>
            <person name="Gulick P.J."/>
            <person name="Galiba G."/>
            <person name="Kalapos B."/>
            <person name="Nelson D.R."/>
            <person name="Li P."/>
            <person name="You F.M."/>
            <person name="Luo M.C."/>
            <person name="Dvorak J."/>
        </authorList>
    </citation>
    <scope>NUCLEOTIDE SEQUENCE [LARGE SCALE GENOMIC DNA]</scope>
    <source>
        <strain evidence="2">cv. AL8/78</strain>
    </source>
</reference>
<feature type="region of interest" description="Disordered" evidence="1">
    <location>
        <begin position="25"/>
        <end position="78"/>
    </location>
</feature>
<reference evidence="2" key="3">
    <citation type="journal article" date="2017" name="Nature">
        <title>Genome sequence of the progenitor of the wheat D genome Aegilops tauschii.</title>
        <authorList>
            <person name="Luo M.C."/>
            <person name="Gu Y.Q."/>
            <person name="Puiu D."/>
            <person name="Wang H."/>
            <person name="Twardziok S.O."/>
            <person name="Deal K.R."/>
            <person name="Huo N."/>
            <person name="Zhu T."/>
            <person name="Wang L."/>
            <person name="Wang Y."/>
            <person name="McGuire P.E."/>
            <person name="Liu S."/>
            <person name="Long H."/>
            <person name="Ramasamy R.K."/>
            <person name="Rodriguez J.C."/>
            <person name="Van S.L."/>
            <person name="Yuan L."/>
            <person name="Wang Z."/>
            <person name="Xia Z."/>
            <person name="Xiao L."/>
            <person name="Anderson O.D."/>
            <person name="Ouyang S."/>
            <person name="Liang Y."/>
            <person name="Zimin A.V."/>
            <person name="Pertea G."/>
            <person name="Qi P."/>
            <person name="Bennetzen J.L."/>
            <person name="Dai X."/>
            <person name="Dawson M.W."/>
            <person name="Muller H.G."/>
            <person name="Kugler K."/>
            <person name="Rivarola-Duarte L."/>
            <person name="Spannagl M."/>
            <person name="Mayer K.F.X."/>
            <person name="Lu F.H."/>
            <person name="Bevan M.W."/>
            <person name="Leroy P."/>
            <person name="Li P."/>
            <person name="You F.M."/>
            <person name="Sun Q."/>
            <person name="Liu Z."/>
            <person name="Lyons E."/>
            <person name="Wicker T."/>
            <person name="Salzberg S.L."/>
            <person name="Devos K.M."/>
            <person name="Dvorak J."/>
        </authorList>
    </citation>
    <scope>NUCLEOTIDE SEQUENCE [LARGE SCALE GENOMIC DNA]</scope>
    <source>
        <strain evidence="2">cv. AL8/78</strain>
    </source>
</reference>
<dbReference type="EnsemblPlants" id="AET2Gv20386400.8">
    <property type="protein sequence ID" value="AET2Gv20386400.8"/>
    <property type="gene ID" value="AET2Gv20386400"/>
</dbReference>
<reference evidence="2" key="4">
    <citation type="submission" date="2019-03" db="UniProtKB">
        <authorList>
            <consortium name="EnsemblPlants"/>
        </authorList>
    </citation>
    <scope>IDENTIFICATION</scope>
</reference>
<sequence>MAGRSRPRSSPDFTAASSIPPAIVVAQPVSSLTDSRGPREAGTRRSAGRDPGESEPCLHHTPSPLSASLTPPLPSPCLQYKANETEAATRKKVSKNLNPWQFRLELQGFEFRILRGCAHGNNEAGCARGARSGA</sequence>
<protein>
    <submittedName>
        <fullName evidence="2">Uncharacterized protein</fullName>
    </submittedName>
</protein>
<evidence type="ECO:0000313" key="3">
    <source>
        <dbReference type="Proteomes" id="UP000015105"/>
    </source>
</evidence>
<reference evidence="3" key="1">
    <citation type="journal article" date="2014" name="Science">
        <title>Ancient hybridizations among the ancestral genomes of bread wheat.</title>
        <authorList>
            <consortium name="International Wheat Genome Sequencing Consortium,"/>
            <person name="Marcussen T."/>
            <person name="Sandve S.R."/>
            <person name="Heier L."/>
            <person name="Spannagl M."/>
            <person name="Pfeifer M."/>
            <person name="Jakobsen K.S."/>
            <person name="Wulff B.B."/>
            <person name="Steuernagel B."/>
            <person name="Mayer K.F."/>
            <person name="Olsen O.A."/>
        </authorList>
    </citation>
    <scope>NUCLEOTIDE SEQUENCE [LARGE SCALE GENOMIC DNA]</scope>
    <source>
        <strain evidence="3">cv. AL8/78</strain>
    </source>
</reference>
<reference evidence="3" key="2">
    <citation type="journal article" date="2017" name="Nat. Plants">
        <title>The Aegilops tauschii genome reveals multiple impacts of transposons.</title>
        <authorList>
            <person name="Zhao G."/>
            <person name="Zou C."/>
            <person name="Li K."/>
            <person name="Wang K."/>
            <person name="Li T."/>
            <person name="Gao L."/>
            <person name="Zhang X."/>
            <person name="Wang H."/>
            <person name="Yang Z."/>
            <person name="Liu X."/>
            <person name="Jiang W."/>
            <person name="Mao L."/>
            <person name="Kong X."/>
            <person name="Jiao Y."/>
            <person name="Jia J."/>
        </authorList>
    </citation>
    <scope>NUCLEOTIDE SEQUENCE [LARGE SCALE GENOMIC DNA]</scope>
    <source>
        <strain evidence="3">cv. AL8/78</strain>
    </source>
</reference>
<accession>A0A453B6L5</accession>
<evidence type="ECO:0000313" key="2">
    <source>
        <dbReference type="EnsemblPlants" id="AET2Gv20386400.8"/>
    </source>
</evidence>
<proteinExistence type="predicted"/>
<dbReference type="Gramene" id="AET2Gv20386400.8">
    <property type="protein sequence ID" value="AET2Gv20386400.8"/>
    <property type="gene ID" value="AET2Gv20386400"/>
</dbReference>
<organism evidence="2 3">
    <name type="scientific">Aegilops tauschii subsp. strangulata</name>
    <name type="common">Goatgrass</name>
    <dbReference type="NCBI Taxonomy" id="200361"/>
    <lineage>
        <taxon>Eukaryota</taxon>
        <taxon>Viridiplantae</taxon>
        <taxon>Streptophyta</taxon>
        <taxon>Embryophyta</taxon>
        <taxon>Tracheophyta</taxon>
        <taxon>Spermatophyta</taxon>
        <taxon>Magnoliopsida</taxon>
        <taxon>Liliopsida</taxon>
        <taxon>Poales</taxon>
        <taxon>Poaceae</taxon>
        <taxon>BOP clade</taxon>
        <taxon>Pooideae</taxon>
        <taxon>Triticodae</taxon>
        <taxon>Triticeae</taxon>
        <taxon>Triticinae</taxon>
        <taxon>Aegilops</taxon>
    </lineage>
</organism>
<dbReference type="AlphaFoldDB" id="A0A453B6L5"/>
<name>A0A453B6L5_AEGTS</name>
<feature type="region of interest" description="Disordered" evidence="1">
    <location>
        <begin position="1"/>
        <end position="20"/>
    </location>
</feature>
<evidence type="ECO:0000256" key="1">
    <source>
        <dbReference type="SAM" id="MobiDB-lite"/>
    </source>
</evidence>